<dbReference type="Gene3D" id="2.60.40.60">
    <property type="entry name" value="Cadherins"/>
    <property type="match status" value="3"/>
</dbReference>
<dbReference type="InterPro" id="IPR039808">
    <property type="entry name" value="Cadherin"/>
</dbReference>
<dbReference type="AlphaFoldDB" id="A0A9Q1HZC4"/>
<accession>A0A9Q1HZC4</accession>
<evidence type="ECO:0000256" key="3">
    <source>
        <dbReference type="ARBA" id="ARBA00022837"/>
    </source>
</evidence>
<dbReference type="InterPro" id="IPR015919">
    <property type="entry name" value="Cadherin-like_sf"/>
</dbReference>
<dbReference type="PANTHER" id="PTHR24027">
    <property type="entry name" value="CADHERIN-23"/>
    <property type="match status" value="1"/>
</dbReference>
<keyword evidence="10" id="KW-1185">Reference proteome</keyword>
<feature type="domain" description="Cadherin" evidence="8">
    <location>
        <begin position="271"/>
        <end position="369"/>
    </location>
</feature>
<dbReference type="GO" id="GO:0045296">
    <property type="term" value="F:cadherin binding"/>
    <property type="evidence" value="ECO:0007669"/>
    <property type="project" value="TreeGrafter"/>
</dbReference>
<name>A0A9Q1HZC4_CONCO</name>
<sequence>MFQLRGSEKWAMELKYKNSFSFNAILHLLPIFVLLRTCPAQQLCSVPPDPVTIKENHTIDIPIITINTIDGVTLILTDNPDNTFGLHGTSLMLMKIPDFETLKNEGDLTAQVQCDKTGFPSTLLPVTILVENVNDNPPGFAQRQYTLNVDELTPEDTSIGRIEATDRDTGPIYYHLEPATGGYFKIQTVNNPNILVEKVADYDDIQTLTLILYAQDTPTTTQTEEPSYTATTTITVNIRDIDNRPPWFQPCTESTVGTAKICLSSGYKGKVNLTEKEDGDLLLEPGPLSAVDGDKDRDEQISYKIVKGNEAGIFHVNENTGDMTMLKAANVEGPIILTVLASQVTNNDQFATTTVTFEVMKKSKYFPRFERERYEGYTSCDAALGSMLLADRTSNRPLRVWAKDADYANGLNPDVRYTFDDSSDFTTTAEGFVLLKKLLPQGIMPAKVLVAVDDSSGETAFSELTVHVLPEGALGPGKYRAEDMAALGASLAAMVVLCLVLICLLVFHMKKGNADWHKLTEGSLLCSSLAQGSGSPKEETHYTNDGFQNEGDPCPSAQSEPVGNAGSVGSKPAPEPDLRFPAEREPRAKETPPKDTYPPPPPPPPAPYPDDSPVTSDRSVRPILAKERKSEDGSKSVWFKEDLHPSAKEEVLITPDGEEEDEGGDISPLASPLPSPKVFFTDAKTGDNAAVRFQDPGKNSDPETQAGVREGKREYL</sequence>
<dbReference type="OrthoDB" id="8958491at2759"/>
<evidence type="ECO:0000256" key="4">
    <source>
        <dbReference type="ARBA" id="ARBA00023136"/>
    </source>
</evidence>
<dbReference type="GO" id="GO:0016477">
    <property type="term" value="P:cell migration"/>
    <property type="evidence" value="ECO:0007669"/>
    <property type="project" value="TreeGrafter"/>
</dbReference>
<dbReference type="PANTHER" id="PTHR24027:SF445">
    <property type="entry name" value="CADHERIN-RELATED FAMILY MEMBER 5-LIKE"/>
    <property type="match status" value="1"/>
</dbReference>
<keyword evidence="3 5" id="KW-0106">Calcium</keyword>
<comment type="subcellular location">
    <subcellularLocation>
        <location evidence="1">Membrane</location>
    </subcellularLocation>
</comment>
<dbReference type="CDD" id="cd11304">
    <property type="entry name" value="Cadherin_repeat"/>
    <property type="match status" value="3"/>
</dbReference>
<evidence type="ECO:0000256" key="5">
    <source>
        <dbReference type="PROSITE-ProRule" id="PRU00043"/>
    </source>
</evidence>
<dbReference type="PRINTS" id="PR00205">
    <property type="entry name" value="CADHERIN"/>
</dbReference>
<organism evidence="9 10">
    <name type="scientific">Conger conger</name>
    <name type="common">Conger eel</name>
    <name type="synonym">Muraena conger</name>
    <dbReference type="NCBI Taxonomy" id="82655"/>
    <lineage>
        <taxon>Eukaryota</taxon>
        <taxon>Metazoa</taxon>
        <taxon>Chordata</taxon>
        <taxon>Craniata</taxon>
        <taxon>Vertebrata</taxon>
        <taxon>Euteleostomi</taxon>
        <taxon>Actinopterygii</taxon>
        <taxon>Neopterygii</taxon>
        <taxon>Teleostei</taxon>
        <taxon>Anguilliformes</taxon>
        <taxon>Congridae</taxon>
        <taxon>Conger</taxon>
    </lineage>
</organism>
<evidence type="ECO:0000259" key="8">
    <source>
        <dbReference type="PROSITE" id="PS50268"/>
    </source>
</evidence>
<dbReference type="EMBL" id="JAFJMO010000007">
    <property type="protein sequence ID" value="KAJ8271440.1"/>
    <property type="molecule type" value="Genomic_DNA"/>
</dbReference>
<dbReference type="InterPro" id="IPR002126">
    <property type="entry name" value="Cadherin-like_dom"/>
</dbReference>
<dbReference type="GO" id="GO:0044331">
    <property type="term" value="P:cell-cell adhesion mediated by cadherin"/>
    <property type="evidence" value="ECO:0007669"/>
    <property type="project" value="TreeGrafter"/>
</dbReference>
<evidence type="ECO:0000256" key="7">
    <source>
        <dbReference type="SAM" id="Phobius"/>
    </source>
</evidence>
<dbReference type="GO" id="GO:0016339">
    <property type="term" value="P:calcium-dependent cell-cell adhesion via plasma membrane cell adhesion molecules"/>
    <property type="evidence" value="ECO:0007669"/>
    <property type="project" value="TreeGrafter"/>
</dbReference>
<dbReference type="GO" id="GO:0005509">
    <property type="term" value="F:calcium ion binding"/>
    <property type="evidence" value="ECO:0007669"/>
    <property type="project" value="UniProtKB-UniRule"/>
</dbReference>
<evidence type="ECO:0000313" key="10">
    <source>
        <dbReference type="Proteomes" id="UP001152803"/>
    </source>
</evidence>
<dbReference type="Pfam" id="PF00028">
    <property type="entry name" value="Cadherin"/>
    <property type="match status" value="2"/>
</dbReference>
<dbReference type="GO" id="GO:0016342">
    <property type="term" value="C:catenin complex"/>
    <property type="evidence" value="ECO:0007669"/>
    <property type="project" value="TreeGrafter"/>
</dbReference>
<dbReference type="SUPFAM" id="SSF49313">
    <property type="entry name" value="Cadherin-like"/>
    <property type="match status" value="2"/>
</dbReference>
<keyword evidence="7" id="KW-0812">Transmembrane</keyword>
<proteinExistence type="predicted"/>
<evidence type="ECO:0000256" key="6">
    <source>
        <dbReference type="SAM" id="MobiDB-lite"/>
    </source>
</evidence>
<evidence type="ECO:0000256" key="1">
    <source>
        <dbReference type="ARBA" id="ARBA00004370"/>
    </source>
</evidence>
<feature type="transmembrane region" description="Helical" evidence="7">
    <location>
        <begin position="484"/>
        <end position="507"/>
    </location>
</feature>
<dbReference type="Proteomes" id="UP001152803">
    <property type="component" value="Unassembled WGS sequence"/>
</dbReference>
<reference evidence="9" key="1">
    <citation type="journal article" date="2023" name="Science">
        <title>Genome structures resolve the early diversification of teleost fishes.</title>
        <authorList>
            <person name="Parey E."/>
            <person name="Louis A."/>
            <person name="Montfort J."/>
            <person name="Bouchez O."/>
            <person name="Roques C."/>
            <person name="Iampietro C."/>
            <person name="Lluch J."/>
            <person name="Castinel A."/>
            <person name="Donnadieu C."/>
            <person name="Desvignes T."/>
            <person name="Floi Bucao C."/>
            <person name="Jouanno E."/>
            <person name="Wen M."/>
            <person name="Mejri S."/>
            <person name="Dirks R."/>
            <person name="Jansen H."/>
            <person name="Henkel C."/>
            <person name="Chen W.J."/>
            <person name="Zahm M."/>
            <person name="Cabau C."/>
            <person name="Klopp C."/>
            <person name="Thompson A.W."/>
            <person name="Robinson-Rechavi M."/>
            <person name="Braasch I."/>
            <person name="Lecointre G."/>
            <person name="Bobe J."/>
            <person name="Postlethwait J.H."/>
            <person name="Berthelot C."/>
            <person name="Roest Crollius H."/>
            <person name="Guiguen Y."/>
        </authorList>
    </citation>
    <scope>NUCLEOTIDE SEQUENCE</scope>
    <source>
        <strain evidence="9">Concon-B</strain>
    </source>
</reference>
<dbReference type="GO" id="GO:0007156">
    <property type="term" value="P:homophilic cell adhesion via plasma membrane adhesion molecules"/>
    <property type="evidence" value="ECO:0007669"/>
    <property type="project" value="InterPro"/>
</dbReference>
<dbReference type="GO" id="GO:0000902">
    <property type="term" value="P:cell morphogenesis"/>
    <property type="evidence" value="ECO:0007669"/>
    <property type="project" value="TreeGrafter"/>
</dbReference>
<keyword evidence="7" id="KW-1133">Transmembrane helix</keyword>
<keyword evidence="4 7" id="KW-0472">Membrane</keyword>
<dbReference type="GO" id="GO:0007043">
    <property type="term" value="P:cell-cell junction assembly"/>
    <property type="evidence" value="ECO:0007669"/>
    <property type="project" value="TreeGrafter"/>
</dbReference>
<gene>
    <name evidence="9" type="ORF">COCON_G00102990</name>
</gene>
<dbReference type="SMART" id="SM00112">
    <property type="entry name" value="CA"/>
    <property type="match status" value="3"/>
</dbReference>
<comment type="caution">
    <text evidence="9">The sequence shown here is derived from an EMBL/GenBank/DDBJ whole genome shotgun (WGS) entry which is preliminary data.</text>
</comment>
<protein>
    <recommendedName>
        <fullName evidence="8">Cadherin domain-containing protein</fullName>
    </recommendedName>
</protein>
<dbReference type="GO" id="GO:0034332">
    <property type="term" value="P:adherens junction organization"/>
    <property type="evidence" value="ECO:0007669"/>
    <property type="project" value="TreeGrafter"/>
</dbReference>
<feature type="compositionally biased region" description="Basic and acidic residues" evidence="6">
    <location>
        <begin position="618"/>
        <end position="651"/>
    </location>
</feature>
<feature type="domain" description="Cadherin" evidence="8">
    <location>
        <begin position="141"/>
        <end position="248"/>
    </location>
</feature>
<dbReference type="PROSITE" id="PS50268">
    <property type="entry name" value="CADHERIN_2"/>
    <property type="match status" value="2"/>
</dbReference>
<feature type="compositionally biased region" description="Basic and acidic residues" evidence="6">
    <location>
        <begin position="574"/>
        <end position="593"/>
    </location>
</feature>
<feature type="region of interest" description="Disordered" evidence="6">
    <location>
        <begin position="529"/>
        <end position="716"/>
    </location>
</feature>
<evidence type="ECO:0000313" key="9">
    <source>
        <dbReference type="EMBL" id="KAJ8271440.1"/>
    </source>
</evidence>
<evidence type="ECO:0000256" key="2">
    <source>
        <dbReference type="ARBA" id="ARBA00022737"/>
    </source>
</evidence>
<dbReference type="GO" id="GO:0005912">
    <property type="term" value="C:adherens junction"/>
    <property type="evidence" value="ECO:0007669"/>
    <property type="project" value="TreeGrafter"/>
</dbReference>
<dbReference type="GO" id="GO:0008013">
    <property type="term" value="F:beta-catenin binding"/>
    <property type="evidence" value="ECO:0007669"/>
    <property type="project" value="TreeGrafter"/>
</dbReference>
<keyword evidence="2" id="KW-0677">Repeat</keyword>
<feature type="compositionally biased region" description="Pro residues" evidence="6">
    <location>
        <begin position="595"/>
        <end position="610"/>
    </location>
</feature>